<evidence type="ECO:0000256" key="6">
    <source>
        <dbReference type="SAM" id="MobiDB-lite"/>
    </source>
</evidence>
<keyword evidence="5" id="KW-0393">Immunoglobulin domain</keyword>
<feature type="transmembrane region" description="Helical" evidence="7">
    <location>
        <begin position="189"/>
        <end position="207"/>
    </location>
</feature>
<dbReference type="Gene3D" id="1.20.1740.10">
    <property type="entry name" value="Amino acid/polyamine transporter I"/>
    <property type="match status" value="1"/>
</dbReference>
<dbReference type="STRING" id="623744.A0A553MNA9"/>
<sequence>MQSLGSFLRALSRRKPLDSNSESSVLRRCLSTLDLVALGVGSTLGAGVYVLSGEVARTMAGPSIIISFFIAALASIFAGLCYAEFGARVPQSGSAYLYSYVTVGELWAFITGWNLLLSYLIGTSSVARAWSGAFDDLLGNMMSGFFTKHTELSLPGLAAYPDFFAAGLILLLSGLLAYGVKESTTVNKIFTSINVLVLIFVIVSGFIKGNLKNWSITEENILNATAIHRNLTSVVNMTSEFGEGGFFPFGFEGTLAGAATCFYAFVGFDCIATTGEEVKEPQRSIPVGIVASLLICFLAYFGVSAALTLMMPYFMLSVHSPLPVAFAGIGWAPAKYLVAVGSLCALSTSLLGSMFPMPPLMALLFDLKALVDMMSIGTLFSYTLVSGVRFRRESFYSYRFQLWVPPAWRASYQGNFKYSHNLHCFSSCVVADLISADQQSFQIAEASGALECLECVCDFDRNNPHCLYHLEAATEPNQGFLYVSVFINVYLMLQLGADTWLRYAIWMVAGFLIYFGYGLRNSILRQQINISQITIQTIDCTSNRDSVFQNHLLFVANRCEYEEEGMCHKDETDVKPKSVKKTNVKSKSGKPHGKLPSAKTTLKPSSGPPREAQPYLTQVLKKGKFQKVGETLTVNAGQSLELRCKGNPVQWGVPEYLQEDHEGRLRMVQHERYGTLRVENSTAADTGGFTCFPMYCEEKDCRKLFDKALCVFIFFSDTQELFVPSSDYYKVLQLRSNRPTVLPCQVTSPFAQVTLHREFPPAELKVDGREISFHPQKGFTIYRPRQDHAGSLYCVAQLGNLRQSSTKYMLIYINYPAAPPFPVVQASPSDKIGIGQNLQVSCTVIGEQDVLVDFNWEYPAQSIGRPAYTQESVRIVQVDGQNRQRTESVLLVDEIRDVDEGKYTCTAQNLEGSRSASTIVTLKNVFGTQ</sequence>
<evidence type="ECO:0000256" key="2">
    <source>
        <dbReference type="ARBA" id="ARBA00022692"/>
    </source>
</evidence>
<feature type="transmembrane region" description="Helical" evidence="7">
    <location>
        <begin position="64"/>
        <end position="85"/>
    </location>
</feature>
<evidence type="ECO:0000256" key="3">
    <source>
        <dbReference type="ARBA" id="ARBA00022989"/>
    </source>
</evidence>
<comment type="subcellular location">
    <subcellularLocation>
        <location evidence="1">Membrane</location>
        <topology evidence="1">Multi-pass membrane protein</topology>
    </subcellularLocation>
</comment>
<dbReference type="GO" id="GO:0005886">
    <property type="term" value="C:plasma membrane"/>
    <property type="evidence" value="ECO:0007669"/>
    <property type="project" value="TreeGrafter"/>
</dbReference>
<dbReference type="PANTHER" id="PTHR43243:SF19">
    <property type="entry name" value="CATIONIC AMINO ACID TRANSPORTER C-TERMINAL DOMAIN-CONTAINING PROTEIN"/>
    <property type="match status" value="1"/>
</dbReference>
<feature type="transmembrane region" description="Helical" evidence="7">
    <location>
        <begin position="33"/>
        <end position="52"/>
    </location>
</feature>
<evidence type="ECO:0000256" key="4">
    <source>
        <dbReference type="ARBA" id="ARBA00023136"/>
    </source>
</evidence>
<dbReference type="Pfam" id="PF21339">
    <property type="entry name" value="VEGFR-1-like_Ig-like"/>
    <property type="match status" value="1"/>
</dbReference>
<dbReference type="Proteomes" id="UP000316079">
    <property type="component" value="Unassembled WGS sequence"/>
</dbReference>
<dbReference type="PROSITE" id="PS50835">
    <property type="entry name" value="IG_LIKE"/>
    <property type="match status" value="1"/>
</dbReference>
<evidence type="ECO:0000256" key="7">
    <source>
        <dbReference type="SAM" id="Phobius"/>
    </source>
</evidence>
<feature type="transmembrane region" description="Helical" evidence="7">
    <location>
        <begin position="309"/>
        <end position="329"/>
    </location>
</feature>
<evidence type="ECO:0000256" key="5">
    <source>
        <dbReference type="ARBA" id="ARBA00023319"/>
    </source>
</evidence>
<comment type="caution">
    <text evidence="9">The sequence shown here is derived from an EMBL/GenBank/DDBJ whole genome shotgun (WGS) entry which is preliminary data.</text>
</comment>
<feature type="compositionally biased region" description="Basic residues" evidence="6">
    <location>
        <begin position="577"/>
        <end position="593"/>
    </location>
</feature>
<feature type="transmembrane region" description="Helical" evidence="7">
    <location>
        <begin position="97"/>
        <end position="121"/>
    </location>
</feature>
<dbReference type="SUPFAM" id="SSF48726">
    <property type="entry name" value="Immunoglobulin"/>
    <property type="match status" value="3"/>
</dbReference>
<dbReference type="PANTHER" id="PTHR43243">
    <property type="entry name" value="INNER MEMBRANE TRANSPORTER YGJI-RELATED"/>
    <property type="match status" value="1"/>
</dbReference>
<reference evidence="9 10" key="1">
    <citation type="journal article" date="2019" name="Sci. Data">
        <title>Hybrid genome assembly and annotation of Danionella translucida.</title>
        <authorList>
            <person name="Kadobianskyi M."/>
            <person name="Schulze L."/>
            <person name="Schuelke M."/>
            <person name="Judkewitz B."/>
        </authorList>
    </citation>
    <scope>NUCLEOTIDE SEQUENCE [LARGE SCALE GENOMIC DNA]</scope>
    <source>
        <strain evidence="9 10">Bolton</strain>
    </source>
</reference>
<dbReference type="InterPro" id="IPR007110">
    <property type="entry name" value="Ig-like_dom"/>
</dbReference>
<dbReference type="InterPro" id="IPR029485">
    <property type="entry name" value="CAT_C"/>
</dbReference>
<keyword evidence="3 7" id="KW-1133">Transmembrane helix</keyword>
<evidence type="ECO:0000256" key="1">
    <source>
        <dbReference type="ARBA" id="ARBA00004141"/>
    </source>
</evidence>
<dbReference type="Pfam" id="PF13520">
    <property type="entry name" value="AA_permease_2"/>
    <property type="match status" value="1"/>
</dbReference>
<dbReference type="InterPro" id="IPR013151">
    <property type="entry name" value="Immunoglobulin_dom"/>
</dbReference>
<evidence type="ECO:0000313" key="9">
    <source>
        <dbReference type="EMBL" id="TRY54667.1"/>
    </source>
</evidence>
<keyword evidence="10" id="KW-1185">Reference proteome</keyword>
<organism evidence="9 10">
    <name type="scientific">Danionella cerebrum</name>
    <dbReference type="NCBI Taxonomy" id="2873325"/>
    <lineage>
        <taxon>Eukaryota</taxon>
        <taxon>Metazoa</taxon>
        <taxon>Chordata</taxon>
        <taxon>Craniata</taxon>
        <taxon>Vertebrata</taxon>
        <taxon>Euteleostomi</taxon>
        <taxon>Actinopterygii</taxon>
        <taxon>Neopterygii</taxon>
        <taxon>Teleostei</taxon>
        <taxon>Ostariophysi</taxon>
        <taxon>Cypriniformes</taxon>
        <taxon>Danionidae</taxon>
        <taxon>Danioninae</taxon>
        <taxon>Danionella</taxon>
    </lineage>
</organism>
<feature type="transmembrane region" description="Helical" evidence="7">
    <location>
        <begin position="163"/>
        <end position="180"/>
    </location>
</feature>
<dbReference type="FunFam" id="1.20.1740.10:FF:000010">
    <property type="entry name" value="probable cationic amino acid transporter"/>
    <property type="match status" value="1"/>
</dbReference>
<feature type="transmembrane region" description="Helical" evidence="7">
    <location>
        <begin position="246"/>
        <end position="272"/>
    </location>
</feature>
<dbReference type="Pfam" id="PF00047">
    <property type="entry name" value="ig"/>
    <property type="match status" value="1"/>
</dbReference>
<dbReference type="AlphaFoldDB" id="A0A553MNA9"/>
<dbReference type="EMBL" id="SRMA01027341">
    <property type="protein sequence ID" value="TRY54667.1"/>
    <property type="molecule type" value="Genomic_DNA"/>
</dbReference>
<feature type="domain" description="Ig-like" evidence="8">
    <location>
        <begin position="819"/>
        <end position="921"/>
    </location>
</feature>
<dbReference type="InterPro" id="IPR002293">
    <property type="entry name" value="AA/rel_permease1"/>
</dbReference>
<feature type="transmembrane region" description="Helical" evidence="7">
    <location>
        <begin position="369"/>
        <end position="390"/>
    </location>
</feature>
<dbReference type="InterPro" id="IPR013783">
    <property type="entry name" value="Ig-like_fold"/>
</dbReference>
<feature type="transmembrane region" description="Helical" evidence="7">
    <location>
        <begin position="336"/>
        <end position="357"/>
    </location>
</feature>
<gene>
    <name evidence="9" type="ORF">DNTS_031207</name>
</gene>
<feature type="region of interest" description="Disordered" evidence="6">
    <location>
        <begin position="572"/>
        <end position="612"/>
    </location>
</feature>
<dbReference type="GO" id="GO:0015171">
    <property type="term" value="F:amino acid transmembrane transporter activity"/>
    <property type="evidence" value="ECO:0007669"/>
    <property type="project" value="TreeGrafter"/>
</dbReference>
<keyword evidence="2 7" id="KW-0812">Transmembrane</keyword>
<dbReference type="Pfam" id="PF13906">
    <property type="entry name" value="AA_permease_C"/>
    <property type="match status" value="1"/>
</dbReference>
<feature type="transmembrane region" description="Helical" evidence="7">
    <location>
        <begin position="284"/>
        <end position="303"/>
    </location>
</feature>
<proteinExistence type="predicted"/>
<dbReference type="Gene3D" id="2.60.40.10">
    <property type="entry name" value="Immunoglobulins"/>
    <property type="match status" value="3"/>
</dbReference>
<evidence type="ECO:0000259" key="8">
    <source>
        <dbReference type="PROSITE" id="PS50835"/>
    </source>
</evidence>
<accession>A0A553MNA9</accession>
<evidence type="ECO:0000313" key="10">
    <source>
        <dbReference type="Proteomes" id="UP000316079"/>
    </source>
</evidence>
<dbReference type="SMART" id="SM00409">
    <property type="entry name" value="IG"/>
    <property type="match status" value="3"/>
</dbReference>
<dbReference type="OrthoDB" id="9864753at2759"/>
<name>A0A553MNA9_9TELE</name>
<protein>
    <recommendedName>
        <fullName evidence="8">Ig-like domain-containing protein</fullName>
    </recommendedName>
</protein>
<dbReference type="InterPro" id="IPR003599">
    <property type="entry name" value="Ig_sub"/>
</dbReference>
<feature type="transmembrane region" description="Helical" evidence="7">
    <location>
        <begin position="503"/>
        <end position="519"/>
    </location>
</feature>
<keyword evidence="4 7" id="KW-0472">Membrane</keyword>
<dbReference type="InterPro" id="IPR036179">
    <property type="entry name" value="Ig-like_dom_sf"/>
</dbReference>